<dbReference type="HOGENOM" id="CLU_044146_0_3_9"/>
<protein>
    <submittedName>
        <fullName evidence="1">Cof-like hydrolase</fullName>
    </submittedName>
</protein>
<dbReference type="InterPro" id="IPR036412">
    <property type="entry name" value="HAD-like_sf"/>
</dbReference>
<dbReference type="GO" id="GO:0016791">
    <property type="term" value="F:phosphatase activity"/>
    <property type="evidence" value="ECO:0007669"/>
    <property type="project" value="UniProtKB-ARBA"/>
</dbReference>
<dbReference type="SFLD" id="SFLDS00003">
    <property type="entry name" value="Haloacid_Dehalogenase"/>
    <property type="match status" value="1"/>
</dbReference>
<comment type="caution">
    <text evidence="1">The sequence shown here is derived from an EMBL/GenBank/DDBJ whole genome shotgun (WGS) entry which is preliminary data.</text>
</comment>
<dbReference type="STRING" id="545697.HMPREF0216_00027"/>
<evidence type="ECO:0000313" key="2">
    <source>
        <dbReference type="Proteomes" id="UP000010420"/>
    </source>
</evidence>
<dbReference type="GO" id="GO:0000287">
    <property type="term" value="F:magnesium ion binding"/>
    <property type="evidence" value="ECO:0007669"/>
    <property type="project" value="TreeGrafter"/>
</dbReference>
<dbReference type="Gene3D" id="3.30.1240.10">
    <property type="match status" value="1"/>
</dbReference>
<dbReference type="SFLD" id="SFLDG01140">
    <property type="entry name" value="C2.B:_Phosphomannomutase_and_P"/>
    <property type="match status" value="1"/>
</dbReference>
<dbReference type="PROSITE" id="PS01228">
    <property type="entry name" value="COF_1"/>
    <property type="match status" value="1"/>
</dbReference>
<dbReference type="OrthoDB" id="9781413at2"/>
<dbReference type="Pfam" id="PF08282">
    <property type="entry name" value="Hydrolase_3"/>
    <property type="match status" value="1"/>
</dbReference>
<dbReference type="PATRIC" id="fig|545697.3.peg.27"/>
<dbReference type="eggNOG" id="COG0561">
    <property type="taxonomic scope" value="Bacteria"/>
</dbReference>
<name>L1QP59_9CLOT</name>
<dbReference type="GO" id="GO:0005829">
    <property type="term" value="C:cytosol"/>
    <property type="evidence" value="ECO:0007669"/>
    <property type="project" value="TreeGrafter"/>
</dbReference>
<sequence length="279" mass="32398">MEDFMGHFDGYLLVSDMDGTLLNSKGKLSEENKRAIEYFVDNGGQFTLATGRMLPSVKRHIHKLKVTLPVIMYNGTKIYDFSNDEVIYEKFLEEERKEIIEVVAKINSNVGIEIYSDEVVYIYKSCKQTERFTNLGYNVIYEVDESIFEKKWTKVLVVGDKKELDFVENYLKEVYGDKDIVRSSSIYLEVIPRNISKGQALQELIKFKEIENFKIVTAGDNMNDVELIEVAHYGFCIGNGSEELKKKTKYITPSNDEHAIEFIIRWIENQLKYNNIGNR</sequence>
<reference evidence="1 2" key="1">
    <citation type="submission" date="2012-05" db="EMBL/GenBank/DDBJ databases">
        <authorList>
            <person name="Weinstock G."/>
            <person name="Sodergren E."/>
            <person name="Lobos E.A."/>
            <person name="Fulton L."/>
            <person name="Fulton R."/>
            <person name="Courtney L."/>
            <person name="Fronick C."/>
            <person name="O'Laughlin M."/>
            <person name="Godfrey J."/>
            <person name="Wilson R.M."/>
            <person name="Miner T."/>
            <person name="Farmer C."/>
            <person name="Delehaunty K."/>
            <person name="Cordes M."/>
            <person name="Minx P."/>
            <person name="Tomlinson C."/>
            <person name="Chen J."/>
            <person name="Wollam A."/>
            <person name="Pepin K.H."/>
            <person name="Bhonagiri V."/>
            <person name="Zhang X."/>
            <person name="Suruliraj S."/>
            <person name="Warren W."/>
            <person name="Mitreva M."/>
            <person name="Mardis E.R."/>
            <person name="Wilson R.K."/>
        </authorList>
    </citation>
    <scope>NUCLEOTIDE SEQUENCE [LARGE SCALE GENOMIC DNA]</scope>
    <source>
        <strain evidence="1 2">DSM 1785</strain>
    </source>
</reference>
<gene>
    <name evidence="1" type="ORF">HMPREF0216_00027</name>
</gene>
<dbReference type="NCBIfam" id="TIGR01484">
    <property type="entry name" value="HAD-SF-IIB"/>
    <property type="match status" value="1"/>
</dbReference>
<dbReference type="SUPFAM" id="SSF56784">
    <property type="entry name" value="HAD-like"/>
    <property type="match status" value="1"/>
</dbReference>
<dbReference type="Gene3D" id="3.40.50.1000">
    <property type="entry name" value="HAD superfamily/HAD-like"/>
    <property type="match status" value="1"/>
</dbReference>
<dbReference type="EMBL" id="AMEZ01000002">
    <property type="protein sequence ID" value="EKY29783.1"/>
    <property type="molecule type" value="Genomic_DNA"/>
</dbReference>
<keyword evidence="1" id="KW-0378">Hydrolase</keyword>
<keyword evidence="2" id="KW-1185">Reference proteome</keyword>
<proteinExistence type="predicted"/>
<dbReference type="InterPro" id="IPR006379">
    <property type="entry name" value="HAD-SF_hydro_IIB"/>
</dbReference>
<dbReference type="InterPro" id="IPR023214">
    <property type="entry name" value="HAD_sf"/>
</dbReference>
<dbReference type="InterPro" id="IPR000150">
    <property type="entry name" value="Cof"/>
</dbReference>
<dbReference type="AlphaFoldDB" id="L1QP59"/>
<dbReference type="PANTHER" id="PTHR10000">
    <property type="entry name" value="PHOSPHOSERINE PHOSPHATASE"/>
    <property type="match status" value="1"/>
</dbReference>
<evidence type="ECO:0000313" key="1">
    <source>
        <dbReference type="EMBL" id="EKY29783.1"/>
    </source>
</evidence>
<dbReference type="NCBIfam" id="TIGR00099">
    <property type="entry name" value="Cof-subfamily"/>
    <property type="match status" value="1"/>
</dbReference>
<dbReference type="CDD" id="cd07516">
    <property type="entry name" value="HAD_Pase"/>
    <property type="match status" value="1"/>
</dbReference>
<accession>L1QP59</accession>
<organism evidence="1 2">
    <name type="scientific">Clostridium celatum DSM 1785</name>
    <dbReference type="NCBI Taxonomy" id="545697"/>
    <lineage>
        <taxon>Bacteria</taxon>
        <taxon>Bacillati</taxon>
        <taxon>Bacillota</taxon>
        <taxon>Clostridia</taxon>
        <taxon>Eubacteriales</taxon>
        <taxon>Clostridiaceae</taxon>
        <taxon>Clostridium</taxon>
    </lineage>
</organism>
<dbReference type="Proteomes" id="UP000010420">
    <property type="component" value="Unassembled WGS sequence"/>
</dbReference>
<dbReference type="PANTHER" id="PTHR10000:SF8">
    <property type="entry name" value="HAD SUPERFAMILY HYDROLASE-LIKE, TYPE 3"/>
    <property type="match status" value="1"/>
</dbReference>